<evidence type="ECO:0000313" key="15">
    <source>
        <dbReference type="EMBL" id="NXW92542.1"/>
    </source>
</evidence>
<proteinExistence type="predicted"/>
<name>A0A7L4G316_9COLU</name>
<dbReference type="InterPro" id="IPR001217">
    <property type="entry name" value="STAT"/>
</dbReference>
<keyword evidence="7" id="KW-0238">DNA-binding</keyword>
<gene>
    <name evidence="15" type="primary">Stat2</name>
    <name evidence="15" type="ORF">ALOBEC_R05186</name>
</gene>
<dbReference type="Gene3D" id="2.60.40.630">
    <property type="entry name" value="STAT transcription factor, DNA-binding domain"/>
    <property type="match status" value="2"/>
</dbReference>
<dbReference type="Pfam" id="PF02864">
    <property type="entry name" value="STAT_bind"/>
    <property type="match status" value="1"/>
</dbReference>
<evidence type="ECO:0000256" key="1">
    <source>
        <dbReference type="ARBA" id="ARBA00004123"/>
    </source>
</evidence>
<evidence type="ECO:0000259" key="14">
    <source>
        <dbReference type="Pfam" id="PF21354"/>
    </source>
</evidence>
<dbReference type="GO" id="GO:0005634">
    <property type="term" value="C:nucleus"/>
    <property type="evidence" value="ECO:0007669"/>
    <property type="project" value="UniProtKB-SubCell"/>
</dbReference>
<feature type="domain" description="Signal transducer and activator of transcription linker" evidence="14">
    <location>
        <begin position="355"/>
        <end position="401"/>
    </location>
</feature>
<dbReference type="InterPro" id="IPR015988">
    <property type="entry name" value="STAT_TF_CC"/>
</dbReference>
<evidence type="ECO:0000259" key="13">
    <source>
        <dbReference type="Pfam" id="PF02864"/>
    </source>
</evidence>
<organism evidence="15 16">
    <name type="scientific">Pampusana beccarii</name>
    <name type="common">Western bronze ground-dove</name>
    <dbReference type="NCBI Taxonomy" id="2953425"/>
    <lineage>
        <taxon>Eukaryota</taxon>
        <taxon>Metazoa</taxon>
        <taxon>Chordata</taxon>
        <taxon>Craniata</taxon>
        <taxon>Vertebrata</taxon>
        <taxon>Euteleostomi</taxon>
        <taxon>Archelosauria</taxon>
        <taxon>Archosauria</taxon>
        <taxon>Dinosauria</taxon>
        <taxon>Saurischia</taxon>
        <taxon>Theropoda</taxon>
        <taxon>Coelurosauria</taxon>
        <taxon>Aves</taxon>
        <taxon>Neognathae</taxon>
        <taxon>Neoaves</taxon>
        <taxon>Columbimorphae</taxon>
        <taxon>Columbiformes</taxon>
        <taxon>Columbidae</taxon>
        <taxon>Pampusana</taxon>
    </lineage>
</organism>
<dbReference type="OrthoDB" id="19300at2759"/>
<feature type="domain" description="STAT transcription factor DNA-binding" evidence="13">
    <location>
        <begin position="157"/>
        <end position="327"/>
    </location>
</feature>
<feature type="non-terminal residue" evidence="15">
    <location>
        <position position="1"/>
    </location>
</feature>
<dbReference type="Pfam" id="PF01017">
    <property type="entry name" value="STAT_alpha"/>
    <property type="match status" value="1"/>
</dbReference>
<dbReference type="AlphaFoldDB" id="A0A7L4G316"/>
<dbReference type="SUPFAM" id="SSF47655">
    <property type="entry name" value="STAT"/>
    <property type="match status" value="1"/>
</dbReference>
<keyword evidence="6" id="KW-0805">Transcription regulation</keyword>
<evidence type="ECO:0000256" key="8">
    <source>
        <dbReference type="ARBA" id="ARBA00023163"/>
    </source>
</evidence>
<comment type="caution">
    <text evidence="15">The sequence shown here is derived from an EMBL/GenBank/DDBJ whole genome shotgun (WGS) entry which is preliminary data.</text>
</comment>
<evidence type="ECO:0000256" key="4">
    <source>
        <dbReference type="ARBA" id="ARBA00022553"/>
    </source>
</evidence>
<dbReference type="GO" id="GO:0005737">
    <property type="term" value="C:cytoplasm"/>
    <property type="evidence" value="ECO:0007669"/>
    <property type="project" value="UniProtKB-SubCell"/>
</dbReference>
<dbReference type="Pfam" id="PF21354">
    <property type="entry name" value="STAT_linker"/>
    <property type="match status" value="1"/>
</dbReference>
<dbReference type="SUPFAM" id="SSF49417">
    <property type="entry name" value="p53-like transcription factors"/>
    <property type="match status" value="2"/>
</dbReference>
<keyword evidence="3" id="KW-0963">Cytoplasm</keyword>
<feature type="non-terminal residue" evidence="15">
    <location>
        <position position="402"/>
    </location>
</feature>
<keyword evidence="4" id="KW-0597">Phosphoprotein</keyword>
<keyword evidence="8" id="KW-0804">Transcription</keyword>
<dbReference type="EMBL" id="VWYH01008972">
    <property type="protein sequence ID" value="NXW92542.1"/>
    <property type="molecule type" value="Genomic_DNA"/>
</dbReference>
<evidence type="ECO:0000256" key="6">
    <source>
        <dbReference type="ARBA" id="ARBA00023015"/>
    </source>
</evidence>
<accession>A0A7L4G316</accession>
<dbReference type="Gene3D" id="1.10.238.10">
    <property type="entry name" value="EF-hand"/>
    <property type="match status" value="1"/>
</dbReference>
<keyword evidence="5" id="KW-0727">SH2 domain</keyword>
<feature type="domain" description="STAT transcription factor all-alpha" evidence="12">
    <location>
        <begin position="1"/>
        <end position="143"/>
    </location>
</feature>
<dbReference type="Proteomes" id="UP000541332">
    <property type="component" value="Unassembled WGS sequence"/>
</dbReference>
<evidence type="ECO:0000256" key="9">
    <source>
        <dbReference type="ARBA" id="ARBA00023242"/>
    </source>
</evidence>
<dbReference type="InterPro" id="IPR048988">
    <property type="entry name" value="STAT_linker"/>
</dbReference>
<dbReference type="InterPro" id="IPR013800">
    <property type="entry name" value="STAT_TF_alpha"/>
</dbReference>
<dbReference type="GO" id="GO:0003677">
    <property type="term" value="F:DNA binding"/>
    <property type="evidence" value="ECO:0007669"/>
    <property type="project" value="UniProtKB-KW"/>
</dbReference>
<dbReference type="GO" id="GO:0007165">
    <property type="term" value="P:signal transduction"/>
    <property type="evidence" value="ECO:0007669"/>
    <property type="project" value="InterPro"/>
</dbReference>
<keyword evidence="10" id="KW-0175">Coiled coil</keyword>
<evidence type="ECO:0000256" key="5">
    <source>
        <dbReference type="ARBA" id="ARBA00022999"/>
    </source>
</evidence>
<feature type="region of interest" description="Disordered" evidence="11">
    <location>
        <begin position="252"/>
        <end position="288"/>
    </location>
</feature>
<protein>
    <submittedName>
        <fullName evidence="15">STAT2 protein</fullName>
    </submittedName>
</protein>
<dbReference type="PANTHER" id="PTHR11801">
    <property type="entry name" value="SIGNAL TRANSDUCER AND ACTIVATOR OF TRANSCRIPTION"/>
    <property type="match status" value="1"/>
</dbReference>
<evidence type="ECO:0000313" key="16">
    <source>
        <dbReference type="Proteomes" id="UP000541332"/>
    </source>
</evidence>
<keyword evidence="16" id="KW-1185">Reference proteome</keyword>
<comment type="subcellular location">
    <subcellularLocation>
        <location evidence="2">Cytoplasm</location>
    </subcellularLocation>
    <subcellularLocation>
        <location evidence="1">Nucleus</location>
    </subcellularLocation>
</comment>
<dbReference type="InterPro" id="IPR012345">
    <property type="entry name" value="STAT_TF_DNA-bd_N"/>
</dbReference>
<evidence type="ECO:0000256" key="10">
    <source>
        <dbReference type="SAM" id="Coils"/>
    </source>
</evidence>
<dbReference type="InterPro" id="IPR008967">
    <property type="entry name" value="p53-like_TF_DNA-bd_sf"/>
</dbReference>
<keyword evidence="9" id="KW-0539">Nucleus</keyword>
<dbReference type="Gene3D" id="1.20.1050.20">
    <property type="entry name" value="STAT transcription factor, all-alpha domain"/>
    <property type="match status" value="1"/>
</dbReference>
<dbReference type="InterPro" id="IPR013801">
    <property type="entry name" value="STAT_TF_DNA-bd"/>
</dbReference>
<dbReference type="GO" id="GO:0003700">
    <property type="term" value="F:DNA-binding transcription factor activity"/>
    <property type="evidence" value="ECO:0007669"/>
    <property type="project" value="InterPro"/>
</dbReference>
<evidence type="ECO:0000256" key="7">
    <source>
        <dbReference type="ARBA" id="ARBA00023125"/>
    </source>
</evidence>
<evidence type="ECO:0000259" key="12">
    <source>
        <dbReference type="Pfam" id="PF01017"/>
    </source>
</evidence>
<feature type="coiled-coil region" evidence="10">
    <location>
        <begin position="32"/>
        <end position="70"/>
    </location>
</feature>
<evidence type="ECO:0000256" key="2">
    <source>
        <dbReference type="ARBA" id="ARBA00004496"/>
    </source>
</evidence>
<reference evidence="15 16" key="1">
    <citation type="submission" date="2020-02" db="EMBL/GenBank/DDBJ databases">
        <title>Bird 10,000 Genomes (B10K) Project - Family phase.</title>
        <authorList>
            <person name="Zhang G."/>
        </authorList>
    </citation>
    <scope>NUCLEOTIDE SEQUENCE [LARGE SCALE GENOMIC DNA]</scope>
    <source>
        <strain evidence="15">B10K-DU-006-06</strain>
    </source>
</reference>
<evidence type="ECO:0000256" key="11">
    <source>
        <dbReference type="SAM" id="MobiDB-lite"/>
    </source>
</evidence>
<sequence>LEDLQDAFDFSFKVHYVPGEDKTNDPQYVRQLQALQAKLQALDRQRREVLAQMQQLLGRSERLQEFLQQELGGWRERQQRACMGAPADTRLRPLETWFTELGQGLFQLLQLLRALGELRQKVTYERDPLKAETPLLERRLKEQLTYLLQRAFVVEQQPCMPNPCKRPLVLRTASKFSARARLLVRLHDRNHRMEAKIHMDRGPDPPVPCFSLPRRFRKFNILTSSSKTLLAGDSPQEGLVCDFQYLTLKEQKDSRSGKGSKGASEVGARPGGCGVRRRPVPRGAHGVTSRQGPLVVTEELHLITFTLAYAYCGLDSPQTSTLPFVIISNTNQLSSAWASVLWFNMLSSDPSNPKEQPFFSAPPAAPWPWLAEVLSWQFESVAERGLARDHLLMLAEKLFGET</sequence>
<evidence type="ECO:0000256" key="3">
    <source>
        <dbReference type="ARBA" id="ARBA00022490"/>
    </source>
</evidence>